<feature type="compositionally biased region" description="Acidic residues" evidence="1">
    <location>
        <begin position="92"/>
        <end position="112"/>
    </location>
</feature>
<dbReference type="OrthoDB" id="29058at2759"/>
<proteinExistence type="predicted"/>
<gene>
    <name evidence="2" type="ORF">RSOL_387870</name>
</gene>
<feature type="region of interest" description="Disordered" evidence="1">
    <location>
        <begin position="160"/>
        <end position="199"/>
    </location>
</feature>
<dbReference type="AlphaFoldDB" id="X8JC15"/>
<sequence length="217" mass="24735">MGKMLRTQDEGYLRTVKKEPKCTDATKTQLTAMVDLVPTAEDIDDLVDTLRSAAVLSSEKSSTRKGKGKAAQATPWHIVFVDKGDQGVWASEGEDDLEGWSDHDMEETEGEEDQHAPERAQKSEAKRQKHRLALLHELSARLQRDSVLRHTLRELELQKHLMAPGAHSKIRGPERVERDEEDDDGGNKKKRGEVKVARQGEVDYTPRVYKWRSERKR</sequence>
<organism evidence="2 3">
    <name type="scientific">Rhizoctonia solani AG-3 Rhs1AP</name>
    <dbReference type="NCBI Taxonomy" id="1086054"/>
    <lineage>
        <taxon>Eukaryota</taxon>
        <taxon>Fungi</taxon>
        <taxon>Dikarya</taxon>
        <taxon>Basidiomycota</taxon>
        <taxon>Agaricomycotina</taxon>
        <taxon>Agaricomycetes</taxon>
        <taxon>Cantharellales</taxon>
        <taxon>Ceratobasidiaceae</taxon>
        <taxon>Rhizoctonia</taxon>
    </lineage>
</organism>
<dbReference type="GO" id="GO:0032040">
    <property type="term" value="C:small-subunit processome"/>
    <property type="evidence" value="ECO:0007669"/>
    <property type="project" value="InterPro"/>
</dbReference>
<evidence type="ECO:0000313" key="2">
    <source>
        <dbReference type="EMBL" id="EUC61204.1"/>
    </source>
</evidence>
<dbReference type="Pfam" id="PF03998">
    <property type="entry name" value="Utp11"/>
    <property type="match status" value="1"/>
</dbReference>
<evidence type="ECO:0000256" key="1">
    <source>
        <dbReference type="SAM" id="MobiDB-lite"/>
    </source>
</evidence>
<dbReference type="Proteomes" id="UP000030108">
    <property type="component" value="Unassembled WGS sequence"/>
</dbReference>
<name>X8JC15_9AGAM</name>
<feature type="non-terminal residue" evidence="2">
    <location>
        <position position="217"/>
    </location>
</feature>
<comment type="caution">
    <text evidence="2">The sequence shown here is derived from an EMBL/GenBank/DDBJ whole genome shotgun (WGS) entry which is preliminary data.</text>
</comment>
<reference evidence="3" key="1">
    <citation type="journal article" date="2014" name="Genome Announc.">
        <title>Draft genome sequence of the plant-pathogenic soil fungus Rhizoctonia solani anastomosis group 3 strain Rhs1AP.</title>
        <authorList>
            <person name="Cubeta M.A."/>
            <person name="Thomas E."/>
            <person name="Dean R.A."/>
            <person name="Jabaji S."/>
            <person name="Neate S.M."/>
            <person name="Tavantzis S."/>
            <person name="Toda T."/>
            <person name="Vilgalys R."/>
            <person name="Bharathan N."/>
            <person name="Fedorova-Abrams N."/>
            <person name="Pakala S.B."/>
            <person name="Pakala S.M."/>
            <person name="Zafar N."/>
            <person name="Joardar V."/>
            <person name="Losada L."/>
            <person name="Nierman W.C."/>
        </authorList>
    </citation>
    <scope>NUCLEOTIDE SEQUENCE [LARGE SCALE GENOMIC DNA]</scope>
    <source>
        <strain evidence="3">AG-3</strain>
    </source>
</reference>
<protein>
    <submittedName>
        <fullName evidence="2">Utp11 protein</fullName>
    </submittedName>
</protein>
<dbReference type="GO" id="GO:0006364">
    <property type="term" value="P:rRNA processing"/>
    <property type="evidence" value="ECO:0007669"/>
    <property type="project" value="InterPro"/>
</dbReference>
<accession>X8JC15</accession>
<evidence type="ECO:0000313" key="3">
    <source>
        <dbReference type="Proteomes" id="UP000030108"/>
    </source>
</evidence>
<feature type="compositionally biased region" description="Basic and acidic residues" evidence="1">
    <location>
        <begin position="113"/>
        <end position="126"/>
    </location>
</feature>
<feature type="region of interest" description="Disordered" evidence="1">
    <location>
        <begin position="91"/>
        <end position="129"/>
    </location>
</feature>
<dbReference type="InterPro" id="IPR007144">
    <property type="entry name" value="SSU_processome_Utp11"/>
</dbReference>
<dbReference type="EMBL" id="JATN01000319">
    <property type="protein sequence ID" value="EUC61204.1"/>
    <property type="molecule type" value="Genomic_DNA"/>
</dbReference>